<evidence type="ECO:0000256" key="3">
    <source>
        <dbReference type="ARBA" id="ARBA00022679"/>
    </source>
</evidence>
<accession>A0A2U9SHF5</accession>
<keyword evidence="9" id="KW-1185">Reference proteome</keyword>
<geneLocation type="plasmid" evidence="8 9">
    <name>unnamed6</name>
</geneLocation>
<feature type="binding site" evidence="6">
    <location>
        <position position="30"/>
    </location>
    <ligand>
        <name>NAD(+)</name>
        <dbReference type="ChEBI" id="CHEBI:57540"/>
    </ligand>
</feature>
<keyword evidence="1 6" id="KW-1277">Toxin-antitoxin system</keyword>
<organism evidence="8 9">
    <name type="scientific">Azospirillum ramasamyi</name>
    <dbReference type="NCBI Taxonomy" id="682998"/>
    <lineage>
        <taxon>Bacteria</taxon>
        <taxon>Pseudomonadati</taxon>
        <taxon>Pseudomonadota</taxon>
        <taxon>Alphaproteobacteria</taxon>
        <taxon>Rhodospirillales</taxon>
        <taxon>Azospirillaceae</taxon>
        <taxon>Azospirillum</taxon>
    </lineage>
</organism>
<evidence type="ECO:0000256" key="6">
    <source>
        <dbReference type="PROSITE-ProRule" id="PRU01362"/>
    </source>
</evidence>
<comment type="caution">
    <text evidence="6">Lacks conserved residue(s) required for the propagation of feature annotation.</text>
</comment>
<evidence type="ECO:0000256" key="4">
    <source>
        <dbReference type="ARBA" id="ARBA00022695"/>
    </source>
</evidence>
<dbReference type="PROSITE" id="PS52018">
    <property type="entry name" value="DART"/>
    <property type="match status" value="1"/>
</dbReference>
<name>A0A2U9SHF5_9PROT</name>
<feature type="active site" evidence="6">
    <location>
        <position position="163"/>
    </location>
</feature>
<evidence type="ECO:0000313" key="8">
    <source>
        <dbReference type="EMBL" id="AWU98116.1"/>
    </source>
</evidence>
<comment type="catalytic activity">
    <reaction evidence="6">
        <text>a thymidine in DNA + NAD(+) = an N-(ADP-alpha-D-ribosyl)-thymidine in DNA + nicotinamide + H(+)</text>
        <dbReference type="Rhea" id="RHEA:71651"/>
        <dbReference type="Rhea" id="RHEA-COMP:13556"/>
        <dbReference type="Rhea" id="RHEA-COMP:18051"/>
        <dbReference type="ChEBI" id="CHEBI:15378"/>
        <dbReference type="ChEBI" id="CHEBI:17154"/>
        <dbReference type="ChEBI" id="CHEBI:57540"/>
        <dbReference type="ChEBI" id="CHEBI:137386"/>
        <dbReference type="ChEBI" id="CHEBI:191199"/>
    </reaction>
</comment>
<dbReference type="GO" id="GO:0003677">
    <property type="term" value="F:DNA binding"/>
    <property type="evidence" value="ECO:0007669"/>
    <property type="project" value="UniProtKB-UniRule"/>
</dbReference>
<feature type="active site" description="Proton acceptor" evidence="6">
    <location>
        <position position="56"/>
    </location>
</feature>
<feature type="domain" description="DarT" evidence="7">
    <location>
        <begin position="17"/>
        <end position="211"/>
    </location>
</feature>
<dbReference type="GO" id="GO:0016757">
    <property type="term" value="F:glycosyltransferase activity"/>
    <property type="evidence" value="ECO:0007669"/>
    <property type="project" value="UniProtKB-UniRule"/>
</dbReference>
<comment type="similarity">
    <text evidence="6">Belongs to the DarT ADP-ribosyltransferase family.</text>
</comment>
<evidence type="ECO:0000256" key="5">
    <source>
        <dbReference type="ARBA" id="ARBA00023125"/>
    </source>
</evidence>
<keyword evidence="2 6" id="KW-0328">Glycosyltransferase</keyword>
<reference evidence="8 9" key="1">
    <citation type="submission" date="2018-06" db="EMBL/GenBank/DDBJ databases">
        <title>Complete genome sequencing of Azospirillum sp. M2T2B2.</title>
        <authorList>
            <person name="Heo J."/>
            <person name="Kim S.-J."/>
            <person name="Kwon S.-W."/>
            <person name="Anandham R."/>
        </authorList>
    </citation>
    <scope>NUCLEOTIDE SEQUENCE [LARGE SCALE GENOMIC DNA]</scope>
    <source>
        <strain evidence="8 9">M2T2B2</strain>
        <plasmid evidence="8 9">unnamed6</plasmid>
    </source>
</reference>
<dbReference type="OrthoDB" id="7876332at2"/>
<dbReference type="AlphaFoldDB" id="A0A2U9SHF5"/>
<keyword evidence="3 6" id="KW-0808">Transferase</keyword>
<feature type="binding site" evidence="6">
    <location>
        <position position="56"/>
    </location>
    <ligand>
        <name>NAD(+)</name>
        <dbReference type="ChEBI" id="CHEBI:57540"/>
    </ligand>
</feature>
<evidence type="ECO:0000259" key="7">
    <source>
        <dbReference type="PROSITE" id="PS52018"/>
    </source>
</evidence>
<keyword evidence="8" id="KW-0614">Plasmid</keyword>
<dbReference type="KEGG" id="azm:DM194_27920"/>
<feature type="binding site" evidence="6">
    <location>
        <begin position="21"/>
        <end position="23"/>
    </location>
    <ligand>
        <name>NAD(+)</name>
        <dbReference type="ChEBI" id="CHEBI:57540"/>
    </ligand>
</feature>
<sequence>MGCRDEIKKRVMERGIPWLAHFTNIQNLEGIVEHGLLSRVELDERGLKAIGTDHWRLDGDMGASSLSVSGIAYAMLDRKRRDYPRAVWAVIFFQPSVLWTHNCRFCFRNAAHKDLTGNSKFRGGPWGFDTMFEDKAPTAFFEGGSYRTEKGIAPHVPTRSDAEVQVRERIAPQLIMGVCVHRAYLAVGMQALMDRLNREDGGDRNVLVEEF</sequence>
<evidence type="ECO:0000256" key="1">
    <source>
        <dbReference type="ARBA" id="ARBA00022649"/>
    </source>
</evidence>
<dbReference type="GO" id="GO:0016779">
    <property type="term" value="F:nucleotidyltransferase activity"/>
    <property type="evidence" value="ECO:0007669"/>
    <property type="project" value="UniProtKB-UniRule"/>
</dbReference>
<protein>
    <recommendedName>
        <fullName evidence="7">DarT domain-containing protein</fullName>
    </recommendedName>
</protein>
<keyword evidence="4 6" id="KW-0548">Nucleotidyltransferase</keyword>
<gene>
    <name evidence="8" type="ORF">DM194_27920</name>
</gene>
<dbReference type="InterPro" id="IPR029494">
    <property type="entry name" value="DarT"/>
</dbReference>
<dbReference type="Pfam" id="PF14487">
    <property type="entry name" value="DarT"/>
    <property type="match status" value="1"/>
</dbReference>
<keyword evidence="5 6" id="KW-0238">DNA-binding</keyword>
<dbReference type="EMBL" id="CP029836">
    <property type="protein sequence ID" value="AWU98116.1"/>
    <property type="molecule type" value="Genomic_DNA"/>
</dbReference>
<evidence type="ECO:0000313" key="9">
    <source>
        <dbReference type="Proteomes" id="UP000249605"/>
    </source>
</evidence>
<proteinExistence type="inferred from homology"/>
<evidence type="ECO:0000256" key="2">
    <source>
        <dbReference type="ARBA" id="ARBA00022676"/>
    </source>
</evidence>
<dbReference type="Proteomes" id="UP000249605">
    <property type="component" value="Plasmid unnamed6"/>
</dbReference>